<feature type="coiled-coil region" evidence="1">
    <location>
        <begin position="66"/>
        <end position="93"/>
    </location>
</feature>
<dbReference type="EMBL" id="QQAY01000022">
    <property type="protein sequence ID" value="RDI37236.1"/>
    <property type="molecule type" value="Genomic_DNA"/>
</dbReference>
<dbReference type="GO" id="GO:0003677">
    <property type="term" value="F:DNA binding"/>
    <property type="evidence" value="ECO:0007669"/>
    <property type="project" value="InterPro"/>
</dbReference>
<dbReference type="SUPFAM" id="SSF46689">
    <property type="entry name" value="Homeodomain-like"/>
    <property type="match status" value="1"/>
</dbReference>
<dbReference type="OrthoDB" id="4379323at2"/>
<dbReference type="GO" id="GO:0006313">
    <property type="term" value="P:DNA transposition"/>
    <property type="evidence" value="ECO:0007669"/>
    <property type="project" value="InterPro"/>
</dbReference>
<reference evidence="2 3" key="1">
    <citation type="submission" date="2018-07" db="EMBL/GenBank/DDBJ databases">
        <title>Genomic Encyclopedia of Type Strains, Phase IV (KMG-IV): sequencing the most valuable type-strain genomes for metagenomic binning, comparative biology and taxonomic classification.</title>
        <authorList>
            <person name="Goeker M."/>
        </authorList>
    </citation>
    <scope>NUCLEOTIDE SEQUENCE [LARGE SCALE GENOMIC DNA]</scope>
    <source>
        <strain evidence="2 3">DSM 25281</strain>
    </source>
</reference>
<keyword evidence="1" id="KW-0175">Coiled coil</keyword>
<dbReference type="Pfam" id="PF01527">
    <property type="entry name" value="HTH_Tnp_1"/>
    <property type="match status" value="1"/>
</dbReference>
<evidence type="ECO:0000313" key="2">
    <source>
        <dbReference type="EMBL" id="RDI37236.1"/>
    </source>
</evidence>
<organism evidence="2 3">
    <name type="scientific">Falsibacillus pallidus</name>
    <dbReference type="NCBI Taxonomy" id="493781"/>
    <lineage>
        <taxon>Bacteria</taxon>
        <taxon>Bacillati</taxon>
        <taxon>Bacillota</taxon>
        <taxon>Bacilli</taxon>
        <taxon>Bacillales</taxon>
        <taxon>Bacillaceae</taxon>
        <taxon>Falsibacillus</taxon>
    </lineage>
</organism>
<dbReference type="RefSeq" id="WP_114747178.1">
    <property type="nucleotide sequence ID" value="NZ_QQAY01000022.1"/>
</dbReference>
<comment type="caution">
    <text evidence="2">The sequence shown here is derived from an EMBL/GenBank/DDBJ whole genome shotgun (WGS) entry which is preliminary data.</text>
</comment>
<keyword evidence="3" id="KW-1185">Reference proteome</keyword>
<evidence type="ECO:0000313" key="3">
    <source>
        <dbReference type="Proteomes" id="UP000255326"/>
    </source>
</evidence>
<evidence type="ECO:0000256" key="1">
    <source>
        <dbReference type="SAM" id="Coils"/>
    </source>
</evidence>
<name>A0A370G2K3_9BACI</name>
<gene>
    <name evidence="2" type="ORF">DFR59_12226</name>
</gene>
<dbReference type="Proteomes" id="UP000255326">
    <property type="component" value="Unassembled WGS sequence"/>
</dbReference>
<dbReference type="GO" id="GO:0004803">
    <property type="term" value="F:transposase activity"/>
    <property type="evidence" value="ECO:0007669"/>
    <property type="project" value="InterPro"/>
</dbReference>
<dbReference type="InterPro" id="IPR002514">
    <property type="entry name" value="Transposase_8"/>
</dbReference>
<protein>
    <submittedName>
        <fullName evidence="2">Transposase</fullName>
    </submittedName>
</protein>
<dbReference type="InterPro" id="IPR009057">
    <property type="entry name" value="Homeodomain-like_sf"/>
</dbReference>
<dbReference type="AlphaFoldDB" id="A0A370G2K3"/>
<sequence>MAKDQRKFSSEFKEYVCKLIDLDGRKLVDVSKELNISYSTLQKWLASYRKKRNQAEKEKQSQYLTASEYKELYEAERAKKLDLEEENAILKKAMHIFTQEKK</sequence>
<proteinExistence type="predicted"/>
<accession>A0A370G2K3</accession>
<dbReference type="Gene3D" id="1.10.10.60">
    <property type="entry name" value="Homeodomain-like"/>
    <property type="match status" value="1"/>
</dbReference>